<protein>
    <submittedName>
        <fullName evidence="1">Uncharacterized protein</fullName>
    </submittedName>
</protein>
<gene>
    <name evidence="1" type="ORF">CSOJ01_05519</name>
</gene>
<name>A0A8H6JFS1_9PEZI</name>
<reference evidence="1 2" key="1">
    <citation type="journal article" date="2020" name="Phytopathology">
        <title>Genome Sequence Resources of Colletotrichum truncatum, C. plurivorum, C. musicola, and C. sojae: Four Species Pathogenic to Soybean (Glycine max).</title>
        <authorList>
            <person name="Rogerio F."/>
            <person name="Boufleur T.R."/>
            <person name="Ciampi-Guillardi M."/>
            <person name="Sukno S.A."/>
            <person name="Thon M.R."/>
            <person name="Massola Junior N.S."/>
            <person name="Baroncelli R."/>
        </authorList>
    </citation>
    <scope>NUCLEOTIDE SEQUENCE [LARGE SCALE GENOMIC DNA]</scope>
    <source>
        <strain evidence="1 2">LFN0009</strain>
    </source>
</reference>
<evidence type="ECO:0000313" key="2">
    <source>
        <dbReference type="Proteomes" id="UP000652219"/>
    </source>
</evidence>
<proteinExistence type="predicted"/>
<dbReference type="AlphaFoldDB" id="A0A8H6JFS1"/>
<organism evidence="1 2">
    <name type="scientific">Colletotrichum sojae</name>
    <dbReference type="NCBI Taxonomy" id="2175907"/>
    <lineage>
        <taxon>Eukaryota</taxon>
        <taxon>Fungi</taxon>
        <taxon>Dikarya</taxon>
        <taxon>Ascomycota</taxon>
        <taxon>Pezizomycotina</taxon>
        <taxon>Sordariomycetes</taxon>
        <taxon>Hypocreomycetidae</taxon>
        <taxon>Glomerellales</taxon>
        <taxon>Glomerellaceae</taxon>
        <taxon>Colletotrichum</taxon>
        <taxon>Colletotrichum orchidearum species complex</taxon>
    </lineage>
</organism>
<evidence type="ECO:0000313" key="1">
    <source>
        <dbReference type="EMBL" id="KAF6811791.1"/>
    </source>
</evidence>
<sequence length="280" mass="31303">MITPLALKRSGDLDFNLGSPHGASGLKIYQSESIIERNRGPESLHCGSWRPTAKAQDPGLQARRRDVWLHCACWESEQPHERSRNIHAELPPSSTFVVDFLHKTHVPGRQSGERMRWSRTYNEHNFAIKPLENMAIFIEHCAAYAGSDPRPPTHCGDWTWMHLEASAAGPAPGVPGPGVVVWLSSPPVEIATVWYLFVVLGRSKKQQADRDCRDQRTYRDLASQRLPTDAMGCEDDDDVAHVLWPDFQTSDPVCLENLSGCQISNQTSAPKRAEEEPSGF</sequence>
<keyword evidence="2" id="KW-1185">Reference proteome</keyword>
<accession>A0A8H6JFS1</accession>
<dbReference type="Proteomes" id="UP000652219">
    <property type="component" value="Unassembled WGS sequence"/>
</dbReference>
<comment type="caution">
    <text evidence="1">The sequence shown here is derived from an EMBL/GenBank/DDBJ whole genome shotgun (WGS) entry which is preliminary data.</text>
</comment>
<dbReference type="EMBL" id="WIGN01000070">
    <property type="protein sequence ID" value="KAF6811791.1"/>
    <property type="molecule type" value="Genomic_DNA"/>
</dbReference>